<evidence type="ECO:0000313" key="9">
    <source>
        <dbReference type="EMBL" id="SMF32236.1"/>
    </source>
</evidence>
<dbReference type="EC" id="1.13.12.3" evidence="3"/>
<feature type="region of interest" description="Disordered" evidence="7">
    <location>
        <begin position="1"/>
        <end position="119"/>
    </location>
</feature>
<evidence type="ECO:0000256" key="3">
    <source>
        <dbReference type="ARBA" id="ARBA00012535"/>
    </source>
</evidence>
<feature type="compositionally biased region" description="Low complexity" evidence="7">
    <location>
        <begin position="23"/>
        <end position="35"/>
    </location>
</feature>
<evidence type="ECO:0000313" key="10">
    <source>
        <dbReference type="Proteomes" id="UP000192911"/>
    </source>
</evidence>
<proteinExistence type="inferred from homology"/>
<keyword evidence="5" id="KW-0073">Auxin biosynthesis</keyword>
<evidence type="ECO:0000256" key="7">
    <source>
        <dbReference type="SAM" id="MobiDB-lite"/>
    </source>
</evidence>
<sequence>MESVNTNLPSTGAEHATLERPESSGAAAARRPSSSTLPEVEGATRRSAIRTEGSPRAPTADLSEVSKRARVDHADSHSGWPENRVDTAFSGPAERAKNAKRSGRAQLSTQGRELPPLTPQALGHYFKDAVGTWPPRERSSLVSAMTNNLRKLAELKQEPEIKQMRRELTLHWHALSEAEKSDVLEAAGTASKELGKSKMSKPADNANVQTWLEHTAAHMPSADVRRLVDATSTDARASLDGNFRLAGTDDTRRAEVKQQSADMHMTLPLDHMYDYTGFYWDNNRKIGHLPKDVAQNLKVCVIGAGPAGIMAADCLNRLGVKPTVLEAADHIGGRLATHHRVREDGTESPTATHPGGMRFHTTHGNFYWSFAEHYKLPHIDFTNPAQVGATLLLTDRVLRMEPGKEPADPVAKQVKDDFLRASESLLKPLREAREAGDTAKFLELSAAAKKKFDGLTFKEGVELLLAENGIHWDEEHWKTFGAVGIGVGGYKGYYNTGFLEEMRFLVDGRLENHQLLVDGADEPLKRMIADKEGLPPGTPSLAEQGAIKLSSPAMDIEKTAEGKFKVTWKEDGKETKSETYDEVFFGASPKIAVDMGLTKADRPGGQLVTPEIATALESINLVGATKMTMTVPADEFHPEQLPKNLQSTAEFQQLYLHAPAKEGNSAVIYLSYTLGDNAKKVEGKSKEEQIRNLLDTLHTAADRDTTPPEDKAQLRNLAALIDKHWEARSHYTHWTEEPNHQGAFKMDAPGDLDNTRKLWNNTLAAKPGIRVVHEKATYEGGFASGPFAAVVNSVAAMVESRGGTVAKNSPLGQRIL</sequence>
<dbReference type="Proteomes" id="UP000192911">
    <property type="component" value="Unassembled WGS sequence"/>
</dbReference>
<organism evidence="9 10">
    <name type="scientific">Trinickia caryophylli</name>
    <name type="common">Paraburkholderia caryophylli</name>
    <dbReference type="NCBI Taxonomy" id="28094"/>
    <lineage>
        <taxon>Bacteria</taxon>
        <taxon>Pseudomonadati</taxon>
        <taxon>Pseudomonadota</taxon>
        <taxon>Betaproteobacteria</taxon>
        <taxon>Burkholderiales</taxon>
        <taxon>Burkholderiaceae</taxon>
        <taxon>Trinickia</taxon>
    </lineage>
</organism>
<name>A0A1X7EE08_TRICW</name>
<dbReference type="SUPFAM" id="SSF51905">
    <property type="entry name" value="FAD/NAD(P)-binding domain"/>
    <property type="match status" value="1"/>
</dbReference>
<feature type="compositionally biased region" description="Basic and acidic residues" evidence="7">
    <location>
        <begin position="64"/>
        <end position="76"/>
    </location>
</feature>
<dbReference type="Gene3D" id="1.10.405.40">
    <property type="match status" value="1"/>
</dbReference>
<dbReference type="InterPro" id="IPR002937">
    <property type="entry name" value="Amino_oxidase"/>
</dbReference>
<feature type="compositionally biased region" description="Polar residues" evidence="7">
    <location>
        <begin position="1"/>
        <end position="10"/>
    </location>
</feature>
<dbReference type="GO" id="GO:0001716">
    <property type="term" value="F:L-amino-acid oxidase activity"/>
    <property type="evidence" value="ECO:0007669"/>
    <property type="project" value="TreeGrafter"/>
</dbReference>
<evidence type="ECO:0000256" key="6">
    <source>
        <dbReference type="ARBA" id="ARBA00047321"/>
    </source>
</evidence>
<protein>
    <recommendedName>
        <fullName evidence="4">Tryptophan 2-monooxygenase</fullName>
        <ecNumber evidence="3">1.13.12.3</ecNumber>
    </recommendedName>
</protein>
<dbReference type="EMBL" id="FXAH01000005">
    <property type="protein sequence ID" value="SMF32236.1"/>
    <property type="molecule type" value="Genomic_DNA"/>
</dbReference>
<dbReference type="Pfam" id="PF01593">
    <property type="entry name" value="Amino_oxidase"/>
    <property type="match status" value="1"/>
</dbReference>
<gene>
    <name evidence="9" type="ORF">SAMN06295900_105256</name>
</gene>
<dbReference type="GO" id="GO:0009063">
    <property type="term" value="P:amino acid catabolic process"/>
    <property type="evidence" value="ECO:0007669"/>
    <property type="project" value="TreeGrafter"/>
</dbReference>
<comment type="similarity">
    <text evidence="2">Belongs to the tryptophan 2-monooxygenase family.</text>
</comment>
<dbReference type="RefSeq" id="WP_158243499.1">
    <property type="nucleotide sequence ID" value="NZ_BSQD01000004.1"/>
</dbReference>
<dbReference type="InterPro" id="IPR036188">
    <property type="entry name" value="FAD/NAD-bd_sf"/>
</dbReference>
<comment type="catalytic activity">
    <reaction evidence="6">
        <text>L-tryptophan + O2 = indole-3-acetamide + CO2 + H2O</text>
        <dbReference type="Rhea" id="RHEA:16165"/>
        <dbReference type="ChEBI" id="CHEBI:15377"/>
        <dbReference type="ChEBI" id="CHEBI:15379"/>
        <dbReference type="ChEBI" id="CHEBI:16031"/>
        <dbReference type="ChEBI" id="CHEBI:16526"/>
        <dbReference type="ChEBI" id="CHEBI:57912"/>
        <dbReference type="EC" id="1.13.12.3"/>
    </reaction>
</comment>
<evidence type="ECO:0000256" key="4">
    <source>
        <dbReference type="ARBA" id="ARBA00017871"/>
    </source>
</evidence>
<evidence type="ECO:0000256" key="1">
    <source>
        <dbReference type="ARBA" id="ARBA00004814"/>
    </source>
</evidence>
<reference evidence="10" key="1">
    <citation type="submission" date="2017-04" db="EMBL/GenBank/DDBJ databases">
        <authorList>
            <person name="Varghese N."/>
            <person name="Submissions S."/>
        </authorList>
    </citation>
    <scope>NUCLEOTIDE SEQUENCE [LARGE SCALE GENOMIC DNA]</scope>
    <source>
        <strain evidence="10">Ballard 720</strain>
    </source>
</reference>
<evidence type="ECO:0000259" key="8">
    <source>
        <dbReference type="Pfam" id="PF01593"/>
    </source>
</evidence>
<dbReference type="InterPro" id="IPR050281">
    <property type="entry name" value="Flavin_monoamine_oxidase"/>
</dbReference>
<feature type="domain" description="Amine oxidase" evidence="8">
    <location>
        <begin position="307"/>
        <end position="783"/>
    </location>
</feature>
<dbReference type="PANTHER" id="PTHR10742:SF342">
    <property type="entry name" value="AMINE OXIDASE"/>
    <property type="match status" value="1"/>
</dbReference>
<dbReference type="STRING" id="28094.SAMN06295900_105256"/>
<evidence type="ECO:0000256" key="2">
    <source>
        <dbReference type="ARBA" id="ARBA00005833"/>
    </source>
</evidence>
<evidence type="ECO:0000256" key="5">
    <source>
        <dbReference type="ARBA" id="ARBA00023070"/>
    </source>
</evidence>
<dbReference type="Gene3D" id="3.90.660.10">
    <property type="match status" value="1"/>
</dbReference>
<dbReference type="GO" id="GO:0009851">
    <property type="term" value="P:auxin biosynthetic process"/>
    <property type="evidence" value="ECO:0007669"/>
    <property type="project" value="UniProtKB-KW"/>
</dbReference>
<dbReference type="Gene3D" id="3.50.50.60">
    <property type="entry name" value="FAD/NAD(P)-binding domain"/>
    <property type="match status" value="1"/>
</dbReference>
<comment type="pathway">
    <text evidence="1">Plant hormone metabolism; auxin biosynthesis.</text>
</comment>
<dbReference type="AlphaFoldDB" id="A0A1X7EE08"/>
<dbReference type="PANTHER" id="PTHR10742">
    <property type="entry name" value="FLAVIN MONOAMINE OXIDASE"/>
    <property type="match status" value="1"/>
</dbReference>
<dbReference type="GO" id="GO:0050361">
    <property type="term" value="F:tryptophan 2-monooxygenase activity"/>
    <property type="evidence" value="ECO:0007669"/>
    <property type="project" value="UniProtKB-EC"/>
</dbReference>
<keyword evidence="10" id="KW-1185">Reference proteome</keyword>
<accession>A0A1X7EE08</accession>